<evidence type="ECO:0000313" key="10">
    <source>
        <dbReference type="EMBL" id="KAG5539487.1"/>
    </source>
</evidence>
<dbReference type="PANTHER" id="PTHR10791">
    <property type="entry name" value="RAG1-ACTIVATING PROTEIN 1"/>
    <property type="match status" value="1"/>
</dbReference>
<feature type="transmembrane region" description="Helical" evidence="9">
    <location>
        <begin position="165"/>
        <end position="187"/>
    </location>
</feature>
<dbReference type="PANTHER" id="PTHR10791:SF130">
    <property type="entry name" value="BIDIRECTIONAL SUGAR TRANSPORTER SWEET6-RELATED"/>
    <property type="match status" value="1"/>
</dbReference>
<dbReference type="GO" id="GO:0012505">
    <property type="term" value="C:endomembrane system"/>
    <property type="evidence" value="ECO:0007669"/>
    <property type="project" value="UniProtKB-SubCell"/>
</dbReference>
<organism evidence="10 11">
    <name type="scientific">Rhododendron griersonianum</name>
    <dbReference type="NCBI Taxonomy" id="479676"/>
    <lineage>
        <taxon>Eukaryota</taxon>
        <taxon>Viridiplantae</taxon>
        <taxon>Streptophyta</taxon>
        <taxon>Embryophyta</taxon>
        <taxon>Tracheophyta</taxon>
        <taxon>Spermatophyta</taxon>
        <taxon>Magnoliopsida</taxon>
        <taxon>eudicotyledons</taxon>
        <taxon>Gunneridae</taxon>
        <taxon>Pentapetalae</taxon>
        <taxon>asterids</taxon>
        <taxon>Ericales</taxon>
        <taxon>Ericaceae</taxon>
        <taxon>Ericoideae</taxon>
        <taxon>Rhodoreae</taxon>
        <taxon>Rhododendron</taxon>
    </lineage>
</organism>
<feature type="transmembrane region" description="Helical" evidence="9">
    <location>
        <begin position="46"/>
        <end position="66"/>
    </location>
</feature>
<dbReference type="GO" id="GO:0051119">
    <property type="term" value="F:sugar transmembrane transporter activity"/>
    <property type="evidence" value="ECO:0007669"/>
    <property type="project" value="InterPro"/>
</dbReference>
<comment type="caution">
    <text evidence="10">The sequence shown here is derived from an EMBL/GenBank/DDBJ whole genome shotgun (WGS) entry which is preliminary data.</text>
</comment>
<dbReference type="Proteomes" id="UP000823749">
    <property type="component" value="Chromosome 7"/>
</dbReference>
<feature type="transmembrane region" description="Helical" evidence="9">
    <location>
        <begin position="104"/>
        <end position="125"/>
    </location>
</feature>
<proteinExistence type="inferred from homology"/>
<keyword evidence="7 9" id="KW-1133">Transmembrane helix</keyword>
<evidence type="ECO:0000256" key="8">
    <source>
        <dbReference type="ARBA" id="ARBA00023136"/>
    </source>
</evidence>
<evidence type="ECO:0000313" key="11">
    <source>
        <dbReference type="Proteomes" id="UP000823749"/>
    </source>
</evidence>
<keyword evidence="5 9" id="KW-0812">Transmembrane</keyword>
<dbReference type="InterPro" id="IPR004316">
    <property type="entry name" value="SWEET_rpt"/>
</dbReference>
<dbReference type="Pfam" id="PF03083">
    <property type="entry name" value="MtN3_slv"/>
    <property type="match status" value="2"/>
</dbReference>
<evidence type="ECO:0000256" key="1">
    <source>
        <dbReference type="ARBA" id="ARBA00004127"/>
    </source>
</evidence>
<comment type="subcellular location">
    <subcellularLocation>
        <location evidence="9">Cell membrane</location>
        <topology evidence="9">Multi-pass membrane protein</topology>
    </subcellularLocation>
    <subcellularLocation>
        <location evidence="1">Endomembrane system</location>
        <topology evidence="1">Multi-pass membrane protein</topology>
    </subcellularLocation>
</comment>
<evidence type="ECO:0000256" key="4">
    <source>
        <dbReference type="ARBA" id="ARBA00022597"/>
    </source>
</evidence>
<feature type="transmembrane region" description="Helical" evidence="9">
    <location>
        <begin position="193"/>
        <end position="215"/>
    </location>
</feature>
<evidence type="ECO:0000256" key="6">
    <source>
        <dbReference type="ARBA" id="ARBA00022737"/>
    </source>
</evidence>
<dbReference type="FunFam" id="1.20.1280.290:FF:000002">
    <property type="entry name" value="Bidirectional sugar transporter SWEET"/>
    <property type="match status" value="1"/>
</dbReference>
<evidence type="ECO:0000256" key="9">
    <source>
        <dbReference type="RuleBase" id="RU910715"/>
    </source>
</evidence>
<evidence type="ECO:0000256" key="2">
    <source>
        <dbReference type="ARBA" id="ARBA00007809"/>
    </source>
</evidence>
<keyword evidence="4 9" id="KW-0762">Sugar transport</keyword>
<name>A0AAV6JED5_9ERIC</name>
<reference evidence="10" key="1">
    <citation type="submission" date="2020-08" db="EMBL/GenBank/DDBJ databases">
        <title>Plant Genome Project.</title>
        <authorList>
            <person name="Zhang R.-G."/>
        </authorList>
    </citation>
    <scope>NUCLEOTIDE SEQUENCE</scope>
    <source>
        <strain evidence="10">WSP0</strain>
        <tissue evidence="10">Leaf</tissue>
    </source>
</reference>
<keyword evidence="8 9" id="KW-0472">Membrane</keyword>
<comment type="similarity">
    <text evidence="2 9">Belongs to the SWEET sugar transporter family.</text>
</comment>
<evidence type="ECO:0000256" key="3">
    <source>
        <dbReference type="ARBA" id="ARBA00022448"/>
    </source>
</evidence>
<dbReference type="InterPro" id="IPR047664">
    <property type="entry name" value="SWEET"/>
</dbReference>
<evidence type="ECO:0000256" key="5">
    <source>
        <dbReference type="ARBA" id="ARBA00022692"/>
    </source>
</evidence>
<feature type="transmembrane region" description="Helical" evidence="9">
    <location>
        <begin position="12"/>
        <end position="34"/>
    </location>
</feature>
<dbReference type="FunFam" id="1.20.1280.290:FF:000001">
    <property type="entry name" value="Bidirectional sugar transporter SWEET"/>
    <property type="match status" value="1"/>
</dbReference>
<comment type="function">
    <text evidence="9">Mediates both low-affinity uptake and efflux of sugar across the membrane.</text>
</comment>
<sequence>MAVSKEIARTAVGILGNIISIILFLSPLPTFIQICKKGSVEQFSAAPYLATLINCSLWVLYGLPMVHPNSTLVLTINGAGVVIELVYLLLFLRYSDRRKKLRVVGIMLVECVILAALAILVMTLAHTTKVRSTTVGSIALVGNVLMYASPLSIMKMVITTRSVEYMPLSLSLASLANGICWTTYAVIRFDPFIAVPNGLGIVFGLAQLVLYATFYRSTKKQALERQVKWEMGLAATTISGLDSTKTSRVAQKGHAPYVNGT</sequence>
<keyword evidence="3 9" id="KW-0813">Transport</keyword>
<dbReference type="GO" id="GO:0005886">
    <property type="term" value="C:plasma membrane"/>
    <property type="evidence" value="ECO:0007669"/>
    <property type="project" value="UniProtKB-SubCell"/>
</dbReference>
<dbReference type="GO" id="GO:0051260">
    <property type="term" value="P:protein homooligomerization"/>
    <property type="evidence" value="ECO:0007669"/>
    <property type="project" value="UniProtKB-ARBA"/>
</dbReference>
<keyword evidence="6" id="KW-0677">Repeat</keyword>
<gene>
    <name evidence="10" type="ORF">RHGRI_019887</name>
</gene>
<accession>A0AAV6JED5</accession>
<feature type="transmembrane region" description="Helical" evidence="9">
    <location>
        <begin position="137"/>
        <end position="158"/>
    </location>
</feature>
<dbReference type="Gene3D" id="1.20.1280.290">
    <property type="match status" value="2"/>
</dbReference>
<keyword evidence="11" id="KW-1185">Reference proteome</keyword>
<protein>
    <recommendedName>
        <fullName evidence="9">Bidirectional sugar transporter SWEET</fullName>
    </recommendedName>
</protein>
<dbReference type="EMBL" id="JACTNZ010000007">
    <property type="protein sequence ID" value="KAG5539487.1"/>
    <property type="molecule type" value="Genomic_DNA"/>
</dbReference>
<evidence type="ECO:0000256" key="7">
    <source>
        <dbReference type="ARBA" id="ARBA00022989"/>
    </source>
</evidence>
<dbReference type="AlphaFoldDB" id="A0AAV6JED5"/>
<feature type="transmembrane region" description="Helical" evidence="9">
    <location>
        <begin position="72"/>
        <end position="92"/>
    </location>
</feature>